<accession>A0A815NZW8</accession>
<evidence type="ECO:0000313" key="3">
    <source>
        <dbReference type="Proteomes" id="UP000663891"/>
    </source>
</evidence>
<comment type="caution">
    <text evidence="2">The sequence shown here is derived from an EMBL/GenBank/DDBJ whole genome shotgun (WGS) entry which is preliminary data.</text>
</comment>
<evidence type="ECO:0000256" key="1">
    <source>
        <dbReference type="SAM" id="Phobius"/>
    </source>
</evidence>
<keyword evidence="1" id="KW-0812">Transmembrane</keyword>
<keyword evidence="1" id="KW-1133">Transmembrane helix</keyword>
<dbReference type="OrthoDB" id="10059714at2759"/>
<reference evidence="2" key="1">
    <citation type="submission" date="2021-02" db="EMBL/GenBank/DDBJ databases">
        <authorList>
            <person name="Nowell W R."/>
        </authorList>
    </citation>
    <scope>NUCLEOTIDE SEQUENCE</scope>
</reference>
<feature type="transmembrane region" description="Helical" evidence="1">
    <location>
        <begin position="646"/>
        <end position="666"/>
    </location>
</feature>
<proteinExistence type="predicted"/>
<name>A0A815NZW8_9BILA</name>
<gene>
    <name evidence="2" type="ORF">VCS650_LOCUS38977</name>
</gene>
<organism evidence="2 3">
    <name type="scientific">Adineta steineri</name>
    <dbReference type="NCBI Taxonomy" id="433720"/>
    <lineage>
        <taxon>Eukaryota</taxon>
        <taxon>Metazoa</taxon>
        <taxon>Spiralia</taxon>
        <taxon>Gnathifera</taxon>
        <taxon>Rotifera</taxon>
        <taxon>Eurotatoria</taxon>
        <taxon>Bdelloidea</taxon>
        <taxon>Adinetida</taxon>
        <taxon>Adinetidae</taxon>
        <taxon>Adineta</taxon>
    </lineage>
</organism>
<dbReference type="EMBL" id="CAJNON010001227">
    <property type="protein sequence ID" value="CAF1442503.1"/>
    <property type="molecule type" value="Genomic_DNA"/>
</dbReference>
<keyword evidence="1" id="KW-0472">Membrane</keyword>
<dbReference type="AlphaFoldDB" id="A0A815NZW8"/>
<protein>
    <submittedName>
        <fullName evidence="2">Uncharacterized protein</fullName>
    </submittedName>
</protein>
<dbReference type="Proteomes" id="UP000663891">
    <property type="component" value="Unassembled WGS sequence"/>
</dbReference>
<feature type="non-terminal residue" evidence="2">
    <location>
        <position position="1"/>
    </location>
</feature>
<sequence length="712" mass="83439">NFEVTDYQRCFSNWTRLSLYYYDREINYVKLEKNLYKLQHQLKRFEIHCPGLYNFEVTDYQRCFSNWTRLSLYYYDREINYVKLEKNLYKLQHQLKRFEIHCPGLYVSYNNIDPPKDLQNKLIMIQYLLIDISLPSSNSMYGYRESYVIQYFLVESKLMQTMPNIRYLHLIIQNHDIQRKIQIDVCGSTSENKEPLANRALEIQTEIRAHRKSFQFQIRLLYFIFQAANANVTTNYTNSLSSYSSTFMRPNGYTNNYYFHAIAVRVFSSGSYSFTSNSTFDIYGSFHRYPVDITIPSQSMITDDYYNGGDRQFRINLDLQSNQTYVLLVSTYSPNVTGLFTIIVEGPSNVELIHNDYFVLETTTTTTIRPMITSNYLGFLSSDNLQFNRPTSNSDNHYYQAIEITATVSDTYIFMSSSTFGIYGYFYENSFDPYYSNRNLIASNDDDGDNTQFRINVTLQFQRKYILVITSFGYNITGAFLIKAIGPTPLLFTPINQIKSYYGDSLSCSSSTFSRWGSTNDHGCYFYQANRIEISMNGFYTFFDNSSMDTVGYLYHDSFDPYRPYLNFIVPNHGDFNYLHLGISYTLQSTGSYILVVTTRRENVQGSFQITAVGPSSVYFYPTTITTDYYQLCDSCKKSTSTKKKTIAIVVPILIVLIIITIGCCVHRYKRKRMSRHHQRREIDVPYTIPLIRLSDHFEEQPPPYESIRRIY</sequence>
<evidence type="ECO:0000313" key="2">
    <source>
        <dbReference type="EMBL" id="CAF1442503.1"/>
    </source>
</evidence>